<feature type="compositionally biased region" description="Basic and acidic residues" evidence="3">
    <location>
        <begin position="851"/>
        <end position="866"/>
    </location>
</feature>
<feature type="compositionally biased region" description="Polar residues" evidence="3">
    <location>
        <begin position="696"/>
        <end position="705"/>
    </location>
</feature>
<name>W2RPA5_CYPE1</name>
<evidence type="ECO:0000313" key="6">
    <source>
        <dbReference type="EMBL" id="ETN38351.1"/>
    </source>
</evidence>
<keyword evidence="1" id="KW-0880">Kelch repeat</keyword>
<accession>W2RPA5</accession>
<feature type="chain" id="PRO_5004824386" evidence="5">
    <location>
        <begin position="21"/>
        <end position="866"/>
    </location>
</feature>
<feature type="compositionally biased region" description="Basic and acidic residues" evidence="3">
    <location>
        <begin position="601"/>
        <end position="618"/>
    </location>
</feature>
<dbReference type="OrthoDB" id="540004at2759"/>
<dbReference type="PANTHER" id="PTHR46228:SF2">
    <property type="entry name" value="KELCH REPEAT PROTEIN (AFU_ORTHOLOGUE AFUA_4G14350)"/>
    <property type="match status" value="1"/>
</dbReference>
<dbReference type="InterPro" id="IPR015915">
    <property type="entry name" value="Kelch-typ_b-propeller"/>
</dbReference>
<dbReference type="SUPFAM" id="SSF50965">
    <property type="entry name" value="Galactose oxidase, central domain"/>
    <property type="match status" value="1"/>
</dbReference>
<proteinExistence type="predicted"/>
<feature type="compositionally biased region" description="Low complexity" evidence="3">
    <location>
        <begin position="649"/>
        <end position="661"/>
    </location>
</feature>
<keyword evidence="5" id="KW-0732">Signal</keyword>
<dbReference type="PANTHER" id="PTHR46228">
    <property type="entry name" value="KELCH DOMAIN-CONTAINING PROTEIN"/>
    <property type="match status" value="1"/>
</dbReference>
<evidence type="ECO:0000256" key="3">
    <source>
        <dbReference type="SAM" id="MobiDB-lite"/>
    </source>
</evidence>
<feature type="transmembrane region" description="Helical" evidence="4">
    <location>
        <begin position="502"/>
        <end position="524"/>
    </location>
</feature>
<dbReference type="InterPro" id="IPR011043">
    <property type="entry name" value="Gal_Oxase/kelch_b-propeller"/>
</dbReference>
<keyword evidence="4" id="KW-0812">Transmembrane</keyword>
<organism evidence="6 7">
    <name type="scientific">Cyphellophora europaea (strain CBS 101466)</name>
    <name type="common">Phialophora europaea</name>
    <dbReference type="NCBI Taxonomy" id="1220924"/>
    <lineage>
        <taxon>Eukaryota</taxon>
        <taxon>Fungi</taxon>
        <taxon>Dikarya</taxon>
        <taxon>Ascomycota</taxon>
        <taxon>Pezizomycotina</taxon>
        <taxon>Eurotiomycetes</taxon>
        <taxon>Chaetothyriomycetidae</taxon>
        <taxon>Chaetothyriales</taxon>
        <taxon>Cyphellophoraceae</taxon>
        <taxon>Cyphellophora</taxon>
    </lineage>
</organism>
<evidence type="ECO:0000256" key="1">
    <source>
        <dbReference type="ARBA" id="ARBA00022441"/>
    </source>
</evidence>
<feature type="region of interest" description="Disordered" evidence="3">
    <location>
        <begin position="579"/>
        <end position="669"/>
    </location>
</feature>
<keyword evidence="4" id="KW-0472">Membrane</keyword>
<feature type="compositionally biased region" description="Low complexity" evidence="3">
    <location>
        <begin position="586"/>
        <end position="600"/>
    </location>
</feature>
<keyword evidence="4" id="KW-1133">Transmembrane helix</keyword>
<dbReference type="HOGENOM" id="CLU_012508_1_1_1"/>
<protein>
    <submittedName>
        <fullName evidence="6">Uncharacterized protein</fullName>
    </submittedName>
</protein>
<keyword evidence="2" id="KW-0677">Repeat</keyword>
<dbReference type="InParanoid" id="W2RPA5"/>
<evidence type="ECO:0000256" key="5">
    <source>
        <dbReference type="SAM" id="SignalP"/>
    </source>
</evidence>
<dbReference type="GeneID" id="19973725"/>
<evidence type="ECO:0000256" key="2">
    <source>
        <dbReference type="ARBA" id="ARBA00022737"/>
    </source>
</evidence>
<dbReference type="Gene3D" id="2.120.10.80">
    <property type="entry name" value="Kelch-type beta propeller"/>
    <property type="match status" value="1"/>
</dbReference>
<feature type="compositionally biased region" description="Low complexity" evidence="3">
    <location>
        <begin position="765"/>
        <end position="791"/>
    </location>
</feature>
<dbReference type="eggNOG" id="ENOG502SIX7">
    <property type="taxonomic scope" value="Eukaryota"/>
</dbReference>
<dbReference type="RefSeq" id="XP_008718940.1">
    <property type="nucleotide sequence ID" value="XM_008720718.1"/>
</dbReference>
<feature type="region of interest" description="Disordered" evidence="3">
    <location>
        <begin position="691"/>
        <end position="866"/>
    </location>
</feature>
<evidence type="ECO:0000256" key="4">
    <source>
        <dbReference type="SAM" id="Phobius"/>
    </source>
</evidence>
<feature type="signal peptide" evidence="5">
    <location>
        <begin position="1"/>
        <end position="20"/>
    </location>
</feature>
<dbReference type="STRING" id="1220924.W2RPA5"/>
<gene>
    <name evidence="6" type="ORF">HMPREF1541_06386</name>
</gene>
<feature type="compositionally biased region" description="Polar residues" evidence="3">
    <location>
        <begin position="714"/>
        <end position="729"/>
    </location>
</feature>
<evidence type="ECO:0000313" key="7">
    <source>
        <dbReference type="Proteomes" id="UP000030752"/>
    </source>
</evidence>
<dbReference type="VEuPathDB" id="FungiDB:HMPREF1541_06386"/>
<dbReference type="EMBL" id="KB822722">
    <property type="protein sequence ID" value="ETN38351.1"/>
    <property type="molecule type" value="Genomic_DNA"/>
</dbReference>
<dbReference type="Proteomes" id="UP000030752">
    <property type="component" value="Unassembled WGS sequence"/>
</dbReference>
<dbReference type="AlphaFoldDB" id="W2RPA5"/>
<keyword evidence="7" id="KW-1185">Reference proteome</keyword>
<reference evidence="6 7" key="1">
    <citation type="submission" date="2013-03" db="EMBL/GenBank/DDBJ databases">
        <title>The Genome Sequence of Phialophora europaea CBS 101466.</title>
        <authorList>
            <consortium name="The Broad Institute Genomics Platform"/>
            <person name="Cuomo C."/>
            <person name="de Hoog S."/>
            <person name="Gorbushina A."/>
            <person name="Walker B."/>
            <person name="Young S.K."/>
            <person name="Zeng Q."/>
            <person name="Gargeya S."/>
            <person name="Fitzgerald M."/>
            <person name="Haas B."/>
            <person name="Abouelleil A."/>
            <person name="Allen A.W."/>
            <person name="Alvarado L."/>
            <person name="Arachchi H.M."/>
            <person name="Berlin A.M."/>
            <person name="Chapman S.B."/>
            <person name="Gainer-Dewar J."/>
            <person name="Goldberg J."/>
            <person name="Griggs A."/>
            <person name="Gujja S."/>
            <person name="Hansen M."/>
            <person name="Howarth C."/>
            <person name="Imamovic A."/>
            <person name="Ireland A."/>
            <person name="Larimer J."/>
            <person name="McCowan C."/>
            <person name="Murphy C."/>
            <person name="Pearson M."/>
            <person name="Poon T.W."/>
            <person name="Priest M."/>
            <person name="Roberts A."/>
            <person name="Saif S."/>
            <person name="Shea T."/>
            <person name="Sisk P."/>
            <person name="Sykes S."/>
            <person name="Wortman J."/>
            <person name="Nusbaum C."/>
            <person name="Birren B."/>
        </authorList>
    </citation>
    <scope>NUCLEOTIDE SEQUENCE [LARGE SCALE GENOMIC DNA]</scope>
    <source>
        <strain evidence="6 7">CBS 101466</strain>
    </source>
</reference>
<sequence>MGSYQISLLCTLALFSISTAVPDIQQNYTICNWARLRTGIIRDAIYLDGGLLWWQTAFADGSTPVVASDGGEGGDMYRLNLSRPFDTSSTNLSALLEAMPKAGGAGNNIAPNYVDGTMFTNDGELYLYGGLPRLTDSSSGQTDNTVLGYEAYQYGPDRSSWTPGFYQGSSGDNVTRYVTNGAGVSAPSENLGFYFSGMRAPDWGEIHYEDSSANVTANTMIQVDMSTMRDEEWTNLTLPDEVRPRANAELVWLPVSERGVLVAVGGVTEPEEIYPAGLNSTQRSESEEISPSFMTSLPLYDIASEQWFVQNTTGTDSPPQLTQFCSVVAVDEDSSSFNVYIYGGYNGIDATNVPSDDVWVLSLPAFTWTKVYQGNGDHGRSGHQCVSPYPDKMFVIGGVHQNQAQCLNGGFIQVFNLNKLEFEDVYHPDDWEQYKAPEKISTANRRAVKRQIAWSSPELEKLFSTRYTQEVQHYYPYKSDGSLSDGSGDTNSGSGSSVNTTAIAVGVSIALLIIGIIILVIFLLRRRGMLRSGSTESSRTKRSRISQWIHGSSCPVIHSKGGDNDSRSSLNADMVKPYSNASEQVSSESSTPPTTTLTNNSRERLPPQEMAAVDRPHPPFELATPYNSQDHPRHRNTTDYAYKATTGHSSSGSQSNSSENNYTTHKSSKAKTYNLTTNYDDCVAEARADVERNSMDRSSTQSSSKAWPLPASRPNWTRTASSSSNNGDVTTHLLAPAPAVPPTPRQYRSLSYDTTPDRLRPVMPDQPGSNSSSSEPSTQSKQDSSISSMVSPIREANDEDWQQHTVPRSTPRIVRGTQRESLMGAISPVTPEETRGFAWQANEAQHHGRRGSSEGEGREKWWESRS</sequence>